<evidence type="ECO:0000313" key="1">
    <source>
        <dbReference type="EMBL" id="PVE40935.1"/>
    </source>
</evidence>
<sequence>MNTASPIAETARLEAATETLAEYIGYLNCEIDTEQEKVEPNPERITALERELDIILGERRALTPSNRDIINRALYVYAPMLKPMHV</sequence>
<dbReference type="RefSeq" id="WP_053171392.1">
    <property type="nucleotide sequence ID" value="NZ_LFYT02000050.1"/>
</dbReference>
<reference evidence="1" key="1">
    <citation type="submission" date="2017-04" db="EMBL/GenBank/DDBJ databases">
        <title>Unexpected and diverse lifestyles within the genus Limnohabitans.</title>
        <authorList>
            <person name="Kasalicky V."/>
            <person name="Mehrshad M."/>
            <person name="Andrei S.-A."/>
            <person name="Salcher M."/>
            <person name="Kratochvilova H."/>
            <person name="Simek K."/>
            <person name="Ghai R."/>
        </authorList>
    </citation>
    <scope>NUCLEOTIDE SEQUENCE [LARGE SCALE GENOMIC DNA]</scope>
    <source>
        <strain evidence="1">II-D5</strain>
    </source>
</reference>
<dbReference type="AlphaFoldDB" id="A0A2T7U8D1"/>
<proteinExistence type="predicted"/>
<dbReference type="EMBL" id="LFYT02000050">
    <property type="protein sequence ID" value="PVE40935.1"/>
    <property type="molecule type" value="Genomic_DNA"/>
</dbReference>
<keyword evidence="2" id="KW-1185">Reference proteome</keyword>
<protein>
    <submittedName>
        <fullName evidence="1">Uncharacterized protein</fullName>
    </submittedName>
</protein>
<evidence type="ECO:0000313" key="2">
    <source>
        <dbReference type="Proteomes" id="UP000037507"/>
    </source>
</evidence>
<gene>
    <name evidence="1" type="ORF">H663_019825</name>
</gene>
<organism evidence="1 2">
    <name type="scientific">Limnohabitans planktonicus II-D5</name>
    <dbReference type="NCBI Taxonomy" id="1293045"/>
    <lineage>
        <taxon>Bacteria</taxon>
        <taxon>Pseudomonadati</taxon>
        <taxon>Pseudomonadota</taxon>
        <taxon>Betaproteobacteria</taxon>
        <taxon>Burkholderiales</taxon>
        <taxon>Comamonadaceae</taxon>
        <taxon>Limnohabitans</taxon>
    </lineage>
</organism>
<accession>A0A2T7U8D1</accession>
<dbReference type="Proteomes" id="UP000037507">
    <property type="component" value="Unassembled WGS sequence"/>
</dbReference>
<name>A0A2T7U8D1_9BURK</name>
<comment type="caution">
    <text evidence="1">The sequence shown here is derived from an EMBL/GenBank/DDBJ whole genome shotgun (WGS) entry which is preliminary data.</text>
</comment>
<dbReference type="OrthoDB" id="9255840at2"/>